<dbReference type="InterPro" id="IPR003598">
    <property type="entry name" value="Ig_sub2"/>
</dbReference>
<dbReference type="AlphaFoldDB" id="A0AAY5KAN5"/>
<evidence type="ECO:0000313" key="6">
    <source>
        <dbReference type="Ensembl" id="ENSELUP00000086098.1"/>
    </source>
</evidence>
<evidence type="ECO:0000256" key="4">
    <source>
        <dbReference type="ARBA" id="ARBA00046458"/>
    </source>
</evidence>
<dbReference type="PANTHER" id="PTHR46013">
    <property type="entry name" value="VASCULAR CELL ADHESION MOLECULE 1"/>
    <property type="match status" value="1"/>
</dbReference>
<dbReference type="SUPFAM" id="SSF48726">
    <property type="entry name" value="Immunoglobulin"/>
    <property type="match status" value="3"/>
</dbReference>
<evidence type="ECO:0000256" key="2">
    <source>
        <dbReference type="ARBA" id="ARBA00041781"/>
    </source>
</evidence>
<dbReference type="Proteomes" id="UP000265140">
    <property type="component" value="Chromosome 9"/>
</dbReference>
<sequence length="320" mass="34901">NQYFIAPQLQYNGLGVTYSAQSICGLKGSTVEMSCSYTFPSGTVKSTLWFSKGPDDNPVNLTVDPDYTGRVTYRNNKNNNNTLIITDLRETDSAEYKFRFITVKPGNQWTGTPGVKLSVTDLQVDVTPATVTEGQNVTLTCITSCPLTDNPTYIWYKKTVTSPKASGRRYSISNITSEDSGEYYCEAQNKYGRLTASTVSVDVQYAPKNIFVSVSPSGEIMEGSSVTLTCSSDANPPMDKYTWYKKTVTSPIASGQSYLITNITSEDSGEYYCVATNVIGNRSSDLISNFPCFPPGATFLRNKRTGTLLGVGRGTDGQST</sequence>
<reference evidence="6" key="2">
    <citation type="submission" date="2025-08" db="UniProtKB">
        <authorList>
            <consortium name="Ensembl"/>
        </authorList>
    </citation>
    <scope>IDENTIFICATION</scope>
</reference>
<feature type="domain" description="Ig-like" evidence="5">
    <location>
        <begin position="113"/>
        <end position="200"/>
    </location>
</feature>
<reference evidence="6 7" key="1">
    <citation type="submission" date="2020-02" db="EMBL/GenBank/DDBJ databases">
        <title>Esox lucius (northern pike) genome, fEsoLuc1, primary haplotype.</title>
        <authorList>
            <person name="Myers G."/>
            <person name="Karagic N."/>
            <person name="Meyer A."/>
            <person name="Pippel M."/>
            <person name="Reichard M."/>
            <person name="Winkler S."/>
            <person name="Tracey A."/>
            <person name="Sims Y."/>
            <person name="Howe K."/>
            <person name="Rhie A."/>
            <person name="Formenti G."/>
            <person name="Durbin R."/>
            <person name="Fedrigo O."/>
            <person name="Jarvis E.D."/>
        </authorList>
    </citation>
    <scope>NUCLEOTIDE SEQUENCE [LARGE SCALE GENOMIC DNA]</scope>
</reference>
<dbReference type="Pfam" id="PF13895">
    <property type="entry name" value="Ig_2"/>
    <property type="match status" value="2"/>
</dbReference>
<keyword evidence="7" id="KW-1185">Reference proteome</keyword>
<dbReference type="InterPro" id="IPR007110">
    <property type="entry name" value="Ig-like_dom"/>
</dbReference>
<organism evidence="6 7">
    <name type="scientific">Esox lucius</name>
    <name type="common">Northern pike</name>
    <dbReference type="NCBI Taxonomy" id="8010"/>
    <lineage>
        <taxon>Eukaryota</taxon>
        <taxon>Metazoa</taxon>
        <taxon>Chordata</taxon>
        <taxon>Craniata</taxon>
        <taxon>Vertebrata</taxon>
        <taxon>Euteleostomi</taxon>
        <taxon>Actinopterygii</taxon>
        <taxon>Neopterygii</taxon>
        <taxon>Teleostei</taxon>
        <taxon>Protacanthopterygii</taxon>
        <taxon>Esociformes</taxon>
        <taxon>Esocidae</taxon>
        <taxon>Esox</taxon>
    </lineage>
</organism>
<evidence type="ECO:0000256" key="3">
    <source>
        <dbReference type="ARBA" id="ARBA00045430"/>
    </source>
</evidence>
<feature type="domain" description="Ig-like" evidence="5">
    <location>
        <begin position="207"/>
        <end position="288"/>
    </location>
</feature>
<dbReference type="PROSITE" id="PS50835">
    <property type="entry name" value="IG_LIKE"/>
    <property type="match status" value="2"/>
</dbReference>
<dbReference type="PANTHER" id="PTHR46013:SF4">
    <property type="entry name" value="B-CELL RECEPTOR CD22-RELATED"/>
    <property type="match status" value="1"/>
</dbReference>
<dbReference type="Ensembl" id="ENSELUT00000106836.1">
    <property type="protein sequence ID" value="ENSELUP00000086098.1"/>
    <property type="gene ID" value="ENSELUG00000039717.1"/>
</dbReference>
<dbReference type="GeneTree" id="ENSGT01010000222294"/>
<evidence type="ECO:0000256" key="1">
    <source>
        <dbReference type="ARBA" id="ARBA00040106"/>
    </source>
</evidence>
<dbReference type="InterPro" id="IPR003989">
    <property type="entry name" value="VCAM-1"/>
</dbReference>
<protein>
    <recommendedName>
        <fullName evidence="1">B-cell receptor CD22</fullName>
    </recommendedName>
    <alternativeName>
        <fullName evidence="2">Sialic acid-binding Ig-like lectin 2</fullName>
    </alternativeName>
</protein>
<dbReference type="PRINTS" id="PR01474">
    <property type="entry name" value="VCAM1"/>
</dbReference>
<comment type="subunit">
    <text evidence="4">Predominantly monomer of isoform CD22-beta. Also found as heterodimer of isoform CD22-beta and a shorter isoform. Interacts with PTPN6/SHP-1, LYN, SYK, PIK3R1/PIK3R2 and PLCG1 upon phosphorylation. Interacts with GRB2, INPP5D and SHC1 upon phosphorylation. May form a complex with INPP5D/SHIP, GRB2 and SHC1.</text>
</comment>
<dbReference type="InterPro" id="IPR056386">
    <property type="entry name" value="Ig_CD22"/>
</dbReference>
<dbReference type="InterPro" id="IPR036179">
    <property type="entry name" value="Ig-like_dom_sf"/>
</dbReference>
<dbReference type="SMART" id="SM00409">
    <property type="entry name" value="IG"/>
    <property type="match status" value="3"/>
</dbReference>
<accession>A0AAY5KAN5</accession>
<dbReference type="InterPro" id="IPR003599">
    <property type="entry name" value="Ig_sub"/>
</dbReference>
<dbReference type="GO" id="GO:0016020">
    <property type="term" value="C:membrane"/>
    <property type="evidence" value="ECO:0007669"/>
    <property type="project" value="InterPro"/>
</dbReference>
<evidence type="ECO:0000313" key="7">
    <source>
        <dbReference type="Proteomes" id="UP000265140"/>
    </source>
</evidence>
<name>A0AAY5KAN5_ESOLU</name>
<proteinExistence type="predicted"/>
<dbReference type="Gene3D" id="2.60.40.10">
    <property type="entry name" value="Immunoglobulins"/>
    <property type="match status" value="3"/>
</dbReference>
<dbReference type="GO" id="GO:0098609">
    <property type="term" value="P:cell-cell adhesion"/>
    <property type="evidence" value="ECO:0007669"/>
    <property type="project" value="InterPro"/>
</dbReference>
<dbReference type="InterPro" id="IPR013783">
    <property type="entry name" value="Ig-like_fold"/>
</dbReference>
<dbReference type="Pfam" id="PF24518">
    <property type="entry name" value="Ig_CD22"/>
    <property type="match status" value="1"/>
</dbReference>
<dbReference type="SMART" id="SM00408">
    <property type="entry name" value="IGc2"/>
    <property type="match status" value="2"/>
</dbReference>
<comment type="function">
    <text evidence="3">Most highly expressed siglec (sialic acid-binding immunoglobulin-like lectin) on B-cells that plays a role in various aspects of B-cell biology including differentiation, antigen presentation, and trafficking to bone marrow. Binds to alpha 2,6-linked sialic acid residues of surface molecules such as CD22 itself, CD45 and IgM in a cis configuration. Can also bind to ligands on other cells as an adhesion molecule in a trans configuration. Acts as an inhibitory coreceptor on the surface of B-cells and inhibits B-cell receptor induced signaling, characterized by inhibition of the calcium mobilization and cellular activation. Mechanistically, the immunoreceptor tyrosine-based inhibitory motif domain is phosphorylated by the Src kinase LYN, which in turn leads to the recruitment of the protein tyrosine phosphatase 1/PTPN6, leading to the negative regulation of BCR signaling. If this negative signaling from is of sufficient strength, apoptosis of the B-cell can be induced.</text>
</comment>
<dbReference type="CDD" id="cd00096">
    <property type="entry name" value="Ig"/>
    <property type="match status" value="1"/>
</dbReference>
<reference evidence="6" key="3">
    <citation type="submission" date="2025-09" db="UniProtKB">
        <authorList>
            <consortium name="Ensembl"/>
        </authorList>
    </citation>
    <scope>IDENTIFICATION</scope>
</reference>
<evidence type="ECO:0000259" key="5">
    <source>
        <dbReference type="PROSITE" id="PS50835"/>
    </source>
</evidence>